<evidence type="ECO:0000256" key="7">
    <source>
        <dbReference type="SAM" id="Phobius"/>
    </source>
</evidence>
<evidence type="ECO:0000313" key="10">
    <source>
        <dbReference type="Proteomes" id="UP000622797"/>
    </source>
</evidence>
<dbReference type="PANTHER" id="PTHR33048">
    <property type="entry name" value="PTH11-LIKE INTEGRAL MEMBRANE PROTEIN (AFU_ORTHOLOGUE AFUA_5G11245)"/>
    <property type="match status" value="1"/>
</dbReference>
<feature type="domain" description="Rhodopsin" evidence="8">
    <location>
        <begin position="51"/>
        <end position="288"/>
    </location>
</feature>
<organism evidence="9 10">
    <name type="scientific">Fusarium sarcochroum</name>
    <dbReference type="NCBI Taxonomy" id="1208366"/>
    <lineage>
        <taxon>Eukaryota</taxon>
        <taxon>Fungi</taxon>
        <taxon>Dikarya</taxon>
        <taxon>Ascomycota</taxon>
        <taxon>Pezizomycotina</taxon>
        <taxon>Sordariomycetes</taxon>
        <taxon>Hypocreomycetidae</taxon>
        <taxon>Hypocreales</taxon>
        <taxon>Nectriaceae</taxon>
        <taxon>Fusarium</taxon>
        <taxon>Fusarium lateritium species complex</taxon>
    </lineage>
</organism>
<keyword evidence="3 7" id="KW-1133">Transmembrane helix</keyword>
<feature type="transmembrane region" description="Helical" evidence="7">
    <location>
        <begin position="104"/>
        <end position="132"/>
    </location>
</feature>
<feature type="compositionally biased region" description="Polar residues" evidence="6">
    <location>
        <begin position="386"/>
        <end position="396"/>
    </location>
</feature>
<keyword evidence="4 7" id="KW-0472">Membrane</keyword>
<feature type="transmembrane region" description="Helical" evidence="7">
    <location>
        <begin position="144"/>
        <end position="166"/>
    </location>
</feature>
<evidence type="ECO:0000313" key="9">
    <source>
        <dbReference type="EMBL" id="KAF4962283.1"/>
    </source>
</evidence>
<feature type="compositionally biased region" description="Polar residues" evidence="6">
    <location>
        <begin position="362"/>
        <end position="378"/>
    </location>
</feature>
<dbReference type="GO" id="GO:0016020">
    <property type="term" value="C:membrane"/>
    <property type="evidence" value="ECO:0007669"/>
    <property type="project" value="UniProtKB-SubCell"/>
</dbReference>
<gene>
    <name evidence="9" type="ORF">FSARC_9636</name>
</gene>
<comment type="subcellular location">
    <subcellularLocation>
        <location evidence="1">Membrane</location>
        <topology evidence="1">Multi-pass membrane protein</topology>
    </subcellularLocation>
</comment>
<dbReference type="Pfam" id="PF20684">
    <property type="entry name" value="Fung_rhodopsin"/>
    <property type="match status" value="1"/>
</dbReference>
<dbReference type="Proteomes" id="UP000622797">
    <property type="component" value="Unassembled WGS sequence"/>
</dbReference>
<evidence type="ECO:0000256" key="6">
    <source>
        <dbReference type="SAM" id="MobiDB-lite"/>
    </source>
</evidence>
<feature type="transmembrane region" description="Helical" evidence="7">
    <location>
        <begin position="263"/>
        <end position="283"/>
    </location>
</feature>
<evidence type="ECO:0000256" key="3">
    <source>
        <dbReference type="ARBA" id="ARBA00022989"/>
    </source>
</evidence>
<evidence type="ECO:0000256" key="5">
    <source>
        <dbReference type="ARBA" id="ARBA00038359"/>
    </source>
</evidence>
<reference evidence="9" key="1">
    <citation type="journal article" date="2020" name="BMC Genomics">
        <title>Correction to: Identification and distribution of gene clusters required for synthesis of sphingolipid metabolism inhibitors in diverse species of the filamentous fungus Fusarium.</title>
        <authorList>
            <person name="Kim H.S."/>
            <person name="Lohmar J.M."/>
            <person name="Busman M."/>
            <person name="Brown D.W."/>
            <person name="Naumann T.A."/>
            <person name="Divon H.H."/>
            <person name="Lysoe E."/>
            <person name="Uhlig S."/>
            <person name="Proctor R.H."/>
        </authorList>
    </citation>
    <scope>NUCLEOTIDE SEQUENCE</scope>
    <source>
        <strain evidence="9">NRRL 20472</strain>
    </source>
</reference>
<keyword evidence="10" id="KW-1185">Reference proteome</keyword>
<evidence type="ECO:0000256" key="4">
    <source>
        <dbReference type="ARBA" id="ARBA00023136"/>
    </source>
</evidence>
<keyword evidence="2 7" id="KW-0812">Transmembrane</keyword>
<evidence type="ECO:0000256" key="2">
    <source>
        <dbReference type="ARBA" id="ARBA00022692"/>
    </source>
</evidence>
<accession>A0A8H4X555</accession>
<feature type="transmembrane region" description="Helical" evidence="7">
    <location>
        <begin position="226"/>
        <end position="251"/>
    </location>
</feature>
<dbReference type="PANTHER" id="PTHR33048:SF124">
    <property type="entry name" value="INTEGRAL MEMBRANE PROTEIN"/>
    <property type="match status" value="1"/>
</dbReference>
<protein>
    <recommendedName>
        <fullName evidence="8">Rhodopsin domain-containing protein</fullName>
    </recommendedName>
</protein>
<comment type="similarity">
    <text evidence="5">Belongs to the SAT4 family.</text>
</comment>
<feature type="transmembrane region" description="Helical" evidence="7">
    <location>
        <begin position="195"/>
        <end position="214"/>
    </location>
</feature>
<dbReference type="AlphaFoldDB" id="A0A8H4X555"/>
<dbReference type="InterPro" id="IPR049326">
    <property type="entry name" value="Rhodopsin_dom_fungi"/>
</dbReference>
<dbReference type="EMBL" id="JABEXW010000555">
    <property type="protein sequence ID" value="KAF4962283.1"/>
    <property type="molecule type" value="Genomic_DNA"/>
</dbReference>
<name>A0A8H4X555_9HYPO</name>
<feature type="region of interest" description="Disordered" evidence="6">
    <location>
        <begin position="351"/>
        <end position="396"/>
    </location>
</feature>
<sequence>MAAVVNGVPVAIPPPEGYEVDFDNPQRNSVTEAYWLYGVGNFLTILFIIQRIYVKCWIQKNIRIEDACLGVAYVFSVVLQTLILRDFIRGIMGTHAWEMPITKFGLFARALYLLPILYNPVQCGAKLALLLVYRRLAPQKWFHVMVWFTGFVVVGSSIAITFVTIFPCKPVRAGWDITITDFKCIDRPAVYKATAVLGAITDAMVLAIPIPVVIPLQISKRQKIGLICFFCVGGVTVFTSIMRLIALIQTMSTADQSWGGGPVLLWIFAEANLSIICATLTTVKPFIKHISPRILGTSNLGSKSGLQFSNPSAPPTIGGIPTSGKVRHDHYERFDDGPMYPLQTVTKAEASKVIDGKHGRSKSNGLTRQISGNSQGDSGSEKAIMQTRTTTVSYST</sequence>
<feature type="transmembrane region" description="Helical" evidence="7">
    <location>
        <begin position="66"/>
        <end position="84"/>
    </location>
</feature>
<evidence type="ECO:0000256" key="1">
    <source>
        <dbReference type="ARBA" id="ARBA00004141"/>
    </source>
</evidence>
<proteinExistence type="inferred from homology"/>
<feature type="region of interest" description="Disordered" evidence="6">
    <location>
        <begin position="308"/>
        <end position="331"/>
    </location>
</feature>
<reference evidence="9" key="2">
    <citation type="submission" date="2020-05" db="EMBL/GenBank/DDBJ databases">
        <authorList>
            <person name="Kim H.-S."/>
            <person name="Proctor R.H."/>
            <person name="Brown D.W."/>
        </authorList>
    </citation>
    <scope>NUCLEOTIDE SEQUENCE</scope>
    <source>
        <strain evidence="9">NRRL 20472</strain>
    </source>
</reference>
<evidence type="ECO:0000259" key="8">
    <source>
        <dbReference type="Pfam" id="PF20684"/>
    </source>
</evidence>
<dbReference type="OrthoDB" id="5401779at2759"/>
<feature type="transmembrane region" description="Helical" evidence="7">
    <location>
        <begin position="34"/>
        <end position="54"/>
    </location>
</feature>
<comment type="caution">
    <text evidence="9">The sequence shown here is derived from an EMBL/GenBank/DDBJ whole genome shotgun (WGS) entry which is preliminary data.</text>
</comment>
<dbReference type="InterPro" id="IPR052337">
    <property type="entry name" value="SAT4-like"/>
</dbReference>